<evidence type="ECO:0000256" key="1">
    <source>
        <dbReference type="ARBA" id="ARBA00004127"/>
    </source>
</evidence>
<comment type="caution">
    <text evidence="7">The sequence shown here is derived from an EMBL/GenBank/DDBJ whole genome shotgun (WGS) entry which is preliminary data.</text>
</comment>
<evidence type="ECO:0000256" key="2">
    <source>
        <dbReference type="ARBA" id="ARBA00022692"/>
    </source>
</evidence>
<name>A0ABU7TQP9_9HYPH</name>
<proteinExistence type="predicted"/>
<evidence type="ECO:0000256" key="4">
    <source>
        <dbReference type="ARBA" id="ARBA00023136"/>
    </source>
</evidence>
<evidence type="ECO:0000256" key="3">
    <source>
        <dbReference type="ARBA" id="ARBA00022989"/>
    </source>
</evidence>
<keyword evidence="8" id="KW-1185">Reference proteome</keyword>
<organism evidence="7 8">
    <name type="scientific">Methylobacterium oryzae</name>
    <dbReference type="NCBI Taxonomy" id="334852"/>
    <lineage>
        <taxon>Bacteria</taxon>
        <taxon>Pseudomonadati</taxon>
        <taxon>Pseudomonadota</taxon>
        <taxon>Alphaproteobacteria</taxon>
        <taxon>Hyphomicrobiales</taxon>
        <taxon>Methylobacteriaceae</taxon>
        <taxon>Methylobacterium</taxon>
    </lineage>
</organism>
<evidence type="ECO:0000256" key="5">
    <source>
        <dbReference type="SAM" id="Phobius"/>
    </source>
</evidence>
<reference evidence="7 8" key="1">
    <citation type="journal article" date="2012" name="Genet. Mol. Biol.">
        <title>Analysis of 16S rRNA and mxaF genes revealing insights into Methylobacterium niche-specific plant association.</title>
        <authorList>
            <person name="Dourado M.N."/>
            <person name="Andreote F.D."/>
            <person name="Dini-Andreote F."/>
            <person name="Conti R."/>
            <person name="Araujo J.M."/>
            <person name="Araujo W.L."/>
        </authorList>
    </citation>
    <scope>NUCLEOTIDE SEQUENCE [LARGE SCALE GENOMIC DNA]</scope>
    <source>
        <strain evidence="7 8">TC3-10</strain>
    </source>
</reference>
<dbReference type="Proteomes" id="UP001355206">
    <property type="component" value="Unassembled WGS sequence"/>
</dbReference>
<evidence type="ECO:0000313" key="8">
    <source>
        <dbReference type="Proteomes" id="UP001355206"/>
    </source>
</evidence>
<feature type="domain" description="DUF202" evidence="6">
    <location>
        <begin position="18"/>
        <end position="81"/>
    </location>
</feature>
<feature type="transmembrane region" description="Helical" evidence="5">
    <location>
        <begin position="55"/>
        <end position="77"/>
    </location>
</feature>
<comment type="subcellular location">
    <subcellularLocation>
        <location evidence="1">Endomembrane system</location>
        <topology evidence="1">Multi-pass membrane protein</topology>
    </subcellularLocation>
</comment>
<accession>A0ABU7TQP9</accession>
<feature type="transmembrane region" description="Helical" evidence="5">
    <location>
        <begin position="97"/>
        <end position="118"/>
    </location>
</feature>
<evidence type="ECO:0000313" key="7">
    <source>
        <dbReference type="EMBL" id="MEE7492045.1"/>
    </source>
</evidence>
<dbReference type="Pfam" id="PF02656">
    <property type="entry name" value="DUF202"/>
    <property type="match status" value="1"/>
</dbReference>
<dbReference type="InterPro" id="IPR003807">
    <property type="entry name" value="DUF202"/>
</dbReference>
<keyword evidence="4 5" id="KW-0472">Membrane</keyword>
<protein>
    <recommendedName>
        <fullName evidence="6">DUF202 domain-containing protein</fullName>
    </recommendedName>
</protein>
<dbReference type="EMBL" id="MLCA01000008">
    <property type="protein sequence ID" value="MEE7492045.1"/>
    <property type="molecule type" value="Genomic_DNA"/>
</dbReference>
<gene>
    <name evidence="7" type="ORF">MOTC310_16820</name>
</gene>
<evidence type="ECO:0000259" key="6">
    <source>
        <dbReference type="Pfam" id="PF02656"/>
    </source>
</evidence>
<keyword evidence="3 5" id="KW-1133">Transmembrane helix</keyword>
<sequence length="120" mass="12870">MVSGVAPDDPRVRLAEDRTVLAAERTYASWLRTGLAFLSVGLAAQRFLAEALPGWPLRVMALALVVCALGCFCAAAWRDHTLRRRLASAQVGLMPRALTLGIALLLCAVASLAAVTLWRV</sequence>
<keyword evidence="2 5" id="KW-0812">Transmembrane</keyword>